<dbReference type="InterPro" id="IPR046676">
    <property type="entry name" value="DUF6546"/>
</dbReference>
<gene>
    <name evidence="2" type="ORF">B0H66DRAFT_597621</name>
</gene>
<dbReference type="Pfam" id="PF20183">
    <property type="entry name" value="DUF6546"/>
    <property type="match status" value="1"/>
</dbReference>
<dbReference type="EMBL" id="JAUEDM010000001">
    <property type="protein sequence ID" value="KAK3330068.1"/>
    <property type="molecule type" value="Genomic_DNA"/>
</dbReference>
<keyword evidence="3" id="KW-1185">Reference proteome</keyword>
<feature type="domain" description="DUF6546" evidence="1">
    <location>
        <begin position="2"/>
        <end position="263"/>
    </location>
</feature>
<dbReference type="Proteomes" id="UP001283341">
    <property type="component" value="Unassembled WGS sequence"/>
</dbReference>
<evidence type="ECO:0000313" key="3">
    <source>
        <dbReference type="Proteomes" id="UP001283341"/>
    </source>
</evidence>
<accession>A0AAE0IRV4</accession>
<name>A0AAE0IRV4_9PEZI</name>
<evidence type="ECO:0000259" key="1">
    <source>
        <dbReference type="Pfam" id="PF20183"/>
    </source>
</evidence>
<sequence>MSPTVKSVSIFSEESSSAYEIVRHSREPKMWIAESARWIAEALARRSTQLTHLSACYIIDASTFLYMALHRPLHMTPEEWKRICASDYPCHEPPEYSHWNLSPNVGPPSAPYPNWDHLEALTLTSRLLNPSQEDKAISGIFLKAGQLAKRMPKLRILEIWNGTNRSYTAGLAPAVAELAAREGHGFIFRYRCPRRSVTATLPSLLEFKSLWHFTPSKAVRAVWKEVAAAQHRRLELSMKYVEGKGFNTGLAVMEELATRRLVVSRRTWDEIRRGERGQDLVLLAGLD</sequence>
<reference evidence="2" key="2">
    <citation type="submission" date="2023-06" db="EMBL/GenBank/DDBJ databases">
        <authorList>
            <consortium name="Lawrence Berkeley National Laboratory"/>
            <person name="Haridas S."/>
            <person name="Hensen N."/>
            <person name="Bonometti L."/>
            <person name="Westerberg I."/>
            <person name="Brannstrom I.O."/>
            <person name="Guillou S."/>
            <person name="Cros-Aarteil S."/>
            <person name="Calhoun S."/>
            <person name="Kuo A."/>
            <person name="Mondo S."/>
            <person name="Pangilinan J."/>
            <person name="Riley R."/>
            <person name="Labutti K."/>
            <person name="Andreopoulos B."/>
            <person name="Lipzen A."/>
            <person name="Chen C."/>
            <person name="Yanf M."/>
            <person name="Daum C."/>
            <person name="Ng V."/>
            <person name="Clum A."/>
            <person name="Steindorff A."/>
            <person name="Ohm R."/>
            <person name="Martin F."/>
            <person name="Silar P."/>
            <person name="Natvig D."/>
            <person name="Lalanne C."/>
            <person name="Gautier V."/>
            <person name="Ament-Velasquez S.L."/>
            <person name="Kruys A."/>
            <person name="Hutchinson M.I."/>
            <person name="Powell A.J."/>
            <person name="Barry K."/>
            <person name="Miller A.N."/>
            <person name="Grigoriev I.V."/>
            <person name="Debuchy R."/>
            <person name="Gladieux P."/>
            <person name="Thoren M.H."/>
            <person name="Johannesson H."/>
        </authorList>
    </citation>
    <scope>NUCLEOTIDE SEQUENCE</scope>
    <source>
        <strain evidence="2">CBS 118394</strain>
    </source>
</reference>
<reference evidence="2" key="1">
    <citation type="journal article" date="2023" name="Mol. Phylogenet. Evol.">
        <title>Genome-scale phylogeny and comparative genomics of the fungal order Sordariales.</title>
        <authorList>
            <person name="Hensen N."/>
            <person name="Bonometti L."/>
            <person name="Westerberg I."/>
            <person name="Brannstrom I.O."/>
            <person name="Guillou S."/>
            <person name="Cros-Aarteil S."/>
            <person name="Calhoun S."/>
            <person name="Haridas S."/>
            <person name="Kuo A."/>
            <person name="Mondo S."/>
            <person name="Pangilinan J."/>
            <person name="Riley R."/>
            <person name="LaButti K."/>
            <person name="Andreopoulos B."/>
            <person name="Lipzen A."/>
            <person name="Chen C."/>
            <person name="Yan M."/>
            <person name="Daum C."/>
            <person name="Ng V."/>
            <person name="Clum A."/>
            <person name="Steindorff A."/>
            <person name="Ohm R.A."/>
            <person name="Martin F."/>
            <person name="Silar P."/>
            <person name="Natvig D.O."/>
            <person name="Lalanne C."/>
            <person name="Gautier V."/>
            <person name="Ament-Velasquez S.L."/>
            <person name="Kruys A."/>
            <person name="Hutchinson M.I."/>
            <person name="Powell A.J."/>
            <person name="Barry K."/>
            <person name="Miller A.N."/>
            <person name="Grigoriev I.V."/>
            <person name="Debuchy R."/>
            <person name="Gladieux P."/>
            <person name="Hiltunen Thoren M."/>
            <person name="Johannesson H."/>
        </authorList>
    </citation>
    <scope>NUCLEOTIDE SEQUENCE</scope>
    <source>
        <strain evidence="2">CBS 118394</strain>
    </source>
</reference>
<comment type="caution">
    <text evidence="2">The sequence shown here is derived from an EMBL/GenBank/DDBJ whole genome shotgun (WGS) entry which is preliminary data.</text>
</comment>
<proteinExistence type="predicted"/>
<protein>
    <recommendedName>
        <fullName evidence="1">DUF6546 domain-containing protein</fullName>
    </recommendedName>
</protein>
<evidence type="ECO:0000313" key="2">
    <source>
        <dbReference type="EMBL" id="KAK3330068.1"/>
    </source>
</evidence>
<organism evidence="2 3">
    <name type="scientific">Apodospora peruviana</name>
    <dbReference type="NCBI Taxonomy" id="516989"/>
    <lineage>
        <taxon>Eukaryota</taxon>
        <taxon>Fungi</taxon>
        <taxon>Dikarya</taxon>
        <taxon>Ascomycota</taxon>
        <taxon>Pezizomycotina</taxon>
        <taxon>Sordariomycetes</taxon>
        <taxon>Sordariomycetidae</taxon>
        <taxon>Sordariales</taxon>
        <taxon>Lasiosphaeriaceae</taxon>
        <taxon>Apodospora</taxon>
    </lineage>
</organism>
<dbReference type="AlphaFoldDB" id="A0AAE0IRV4"/>